<keyword evidence="3" id="KW-1185">Reference proteome</keyword>
<accession>A0A498S341</accession>
<evidence type="ECO:0000256" key="1">
    <source>
        <dbReference type="SAM" id="MobiDB-lite"/>
    </source>
</evidence>
<gene>
    <name evidence="2" type="ORF">NAV_LOCUS590</name>
</gene>
<feature type="region of interest" description="Disordered" evidence="1">
    <location>
        <begin position="196"/>
        <end position="226"/>
    </location>
</feature>
<dbReference type="EMBL" id="UPTC01000038">
    <property type="protein sequence ID" value="VBB25760.1"/>
    <property type="molecule type" value="Genomic_DNA"/>
</dbReference>
<evidence type="ECO:0000313" key="3">
    <source>
        <dbReference type="Proteomes" id="UP000276991"/>
    </source>
</evidence>
<feature type="compositionally biased region" description="Polar residues" evidence="1">
    <location>
        <begin position="200"/>
        <end position="226"/>
    </location>
</feature>
<organism evidence="2 3">
    <name type="scientific">Acanthocheilonema viteae</name>
    <name type="common">Filarial nematode worm</name>
    <name type="synonym">Dipetalonema viteae</name>
    <dbReference type="NCBI Taxonomy" id="6277"/>
    <lineage>
        <taxon>Eukaryota</taxon>
        <taxon>Metazoa</taxon>
        <taxon>Ecdysozoa</taxon>
        <taxon>Nematoda</taxon>
        <taxon>Chromadorea</taxon>
        <taxon>Rhabditida</taxon>
        <taxon>Spirurina</taxon>
        <taxon>Spiruromorpha</taxon>
        <taxon>Filarioidea</taxon>
        <taxon>Onchocercidae</taxon>
        <taxon>Acanthocheilonema</taxon>
    </lineage>
</organism>
<reference evidence="2 3" key="1">
    <citation type="submission" date="2018-08" db="EMBL/GenBank/DDBJ databases">
        <authorList>
            <person name="Laetsch R D."/>
            <person name="Stevens L."/>
            <person name="Kumar S."/>
            <person name="Blaxter L. M."/>
        </authorList>
    </citation>
    <scope>NUCLEOTIDE SEQUENCE [LARGE SCALE GENOMIC DNA]</scope>
</reference>
<dbReference type="AlphaFoldDB" id="A0A498S341"/>
<sequence>MNVNSARLDNDAEVSDAVLGDIESNLFWHRERSSRVTSGDVDTSDGGAFNAKVIASACCAKCQLHYRPLHREFLDAQEQFITGHLGTRSRIPNSFGEFDLLASTFNIAFQYKWNLASSSEQHHGFNSLKSGRNGLNRAFLFIQEECQLCTSKLLEMYKSPKGPKMEEGNFSVNSVTAPCAFEFEIKISDFKYLGKEGSSYPESQSEITHSSSPRPSTTVIVSATSP</sequence>
<proteinExistence type="predicted"/>
<dbReference type="Proteomes" id="UP000276991">
    <property type="component" value="Unassembled WGS sequence"/>
</dbReference>
<protein>
    <submittedName>
        <fullName evidence="2">Uncharacterized protein</fullName>
    </submittedName>
</protein>
<name>A0A498S341_ACAVI</name>
<evidence type="ECO:0000313" key="2">
    <source>
        <dbReference type="EMBL" id="VBB25760.1"/>
    </source>
</evidence>